<organism evidence="1 2">
    <name type="scientific">Rhabditophanes sp. KR3021</name>
    <dbReference type="NCBI Taxonomy" id="114890"/>
    <lineage>
        <taxon>Eukaryota</taxon>
        <taxon>Metazoa</taxon>
        <taxon>Ecdysozoa</taxon>
        <taxon>Nematoda</taxon>
        <taxon>Chromadorea</taxon>
        <taxon>Rhabditida</taxon>
        <taxon>Tylenchina</taxon>
        <taxon>Panagrolaimomorpha</taxon>
        <taxon>Strongyloidoidea</taxon>
        <taxon>Alloionematidae</taxon>
        <taxon>Rhabditophanes</taxon>
    </lineage>
</organism>
<accession>A0AC35U5S5</accession>
<protein>
    <submittedName>
        <fullName evidence="2">Uncharacterized protein</fullName>
    </submittedName>
</protein>
<sequence>MASTASKNCSEIITEIEGQSTLLTAQLYSLEEIISAEAVEIDQIDPRHDKAWIRIFEEFESIKNQLSIAKNMIAYLRNVAPANNNAKSNSS</sequence>
<evidence type="ECO:0000313" key="1">
    <source>
        <dbReference type="Proteomes" id="UP000095286"/>
    </source>
</evidence>
<reference evidence="2" key="1">
    <citation type="submission" date="2016-11" db="UniProtKB">
        <authorList>
            <consortium name="WormBaseParasite"/>
        </authorList>
    </citation>
    <scope>IDENTIFICATION</scope>
    <source>
        <strain evidence="2">KR3021</strain>
    </source>
</reference>
<dbReference type="Proteomes" id="UP000095286">
    <property type="component" value="Unplaced"/>
</dbReference>
<proteinExistence type="predicted"/>
<name>A0AC35U5S5_9BILA</name>
<dbReference type="WBParaSite" id="RSKR_0000792100.1">
    <property type="protein sequence ID" value="RSKR_0000792100.1"/>
    <property type="gene ID" value="RSKR_0000792100"/>
</dbReference>
<evidence type="ECO:0000313" key="2">
    <source>
        <dbReference type="WBParaSite" id="RSKR_0000792100.1"/>
    </source>
</evidence>